<feature type="compositionally biased region" description="Basic residues" evidence="1">
    <location>
        <begin position="713"/>
        <end position="726"/>
    </location>
</feature>
<dbReference type="AlphaFoldDB" id="A0A9K3CZ16"/>
<feature type="transmembrane region" description="Helical" evidence="2">
    <location>
        <begin position="222"/>
        <end position="246"/>
    </location>
</feature>
<keyword evidence="4" id="KW-1185">Reference proteome</keyword>
<keyword evidence="2" id="KW-0472">Membrane</keyword>
<feature type="transmembrane region" description="Helical" evidence="2">
    <location>
        <begin position="258"/>
        <end position="282"/>
    </location>
</feature>
<evidence type="ECO:0000313" key="4">
    <source>
        <dbReference type="Proteomes" id="UP000265618"/>
    </source>
</evidence>
<protein>
    <submittedName>
        <fullName evidence="3">Uncharacterized protein</fullName>
    </submittedName>
</protein>
<dbReference type="Proteomes" id="UP000265618">
    <property type="component" value="Unassembled WGS sequence"/>
</dbReference>
<proteinExistence type="predicted"/>
<sequence>MGSIPAVLDPILDAMATTLGANDDLNDMWTAVGEFLGNIDYLVGNVTTVWDKADSVDMLADMLASFELPADLDETIDEIADKVDEFMTDDLKTLLDTGSFGDFLSNISDIVADIVTGDATVALIQTEAESYIEEYTGTDSEYADIIATAKDVYAVFEDLSFTDVVSKFVDNDADFNQDLADAGIDTSMFDELHTTIDDMLTQIPTIDGTSADYSTIMQYINFAPYGVDFILLILFPMPIFACAFCVQCCQCKCCAKCVMLAACLAIIPSCLMLAITSALALVGNKGVCMMTDLVFDDPSQLVSDAIEFLPTLDMFEDLDIDNPFPVVEEPVTVEETFSIALPDSNFTLDLAYSNTIVEEFEITFGEAASQQVVAVDLSANGPTIEYAVSDLDLTELMWCSEESSNLLSIFGIEAPLAQIMQMSIWNIVESTGLTSQANIDAIQAFLELKSELINVDGISGILDTINSFASIIEPIATIDGGILAGISDPAVQACEDAISYMMYDDDNDHLCLPDACTARTDGICDTIDYATVFGMDSFGASGISEWWTALADTDEFKSNAVFSAMMDGVVLAYNTAYDAVDAEESMIVVVNTVIGMMSAITSIVDFLTDLPDSTIIDETITAVVDIIPAEFDTIGTVLDETYLSLMTIVDGILTDLKTSVLGCEIPSTLLLTIPAFLCGGLVQVASAAMFGWLLFSIGLCCLFCNMHKSNRKMKNPYNPRKGKKGAKGSAKSSKSSKKGQKVHQPQPVQVVAMNQQPQQMQQQIRLQPVIVGQPVMQTGAMYVQPAAPANVQIHGSW</sequence>
<gene>
    <name evidence="3" type="ORF">KIPB_005733</name>
</gene>
<keyword evidence="2" id="KW-0812">Transmembrane</keyword>
<keyword evidence="2" id="KW-1133">Transmembrane helix</keyword>
<feature type="region of interest" description="Disordered" evidence="1">
    <location>
        <begin position="713"/>
        <end position="745"/>
    </location>
</feature>
<comment type="caution">
    <text evidence="3">The sequence shown here is derived from an EMBL/GenBank/DDBJ whole genome shotgun (WGS) entry which is preliminary data.</text>
</comment>
<feature type="transmembrane region" description="Helical" evidence="2">
    <location>
        <begin position="681"/>
        <end position="704"/>
    </location>
</feature>
<name>A0A9K3CZ16_9EUKA</name>
<dbReference type="EMBL" id="BDIP01001375">
    <property type="protein sequence ID" value="GIQ84274.1"/>
    <property type="molecule type" value="Genomic_DNA"/>
</dbReference>
<reference evidence="3 4" key="1">
    <citation type="journal article" date="2018" name="PLoS ONE">
        <title>The draft genome of Kipferlia bialata reveals reductive genome evolution in fornicate parasites.</title>
        <authorList>
            <person name="Tanifuji G."/>
            <person name="Takabayashi S."/>
            <person name="Kume K."/>
            <person name="Takagi M."/>
            <person name="Nakayama T."/>
            <person name="Kamikawa R."/>
            <person name="Inagaki Y."/>
            <person name="Hashimoto T."/>
        </authorList>
    </citation>
    <scope>NUCLEOTIDE SEQUENCE [LARGE SCALE GENOMIC DNA]</scope>
    <source>
        <strain evidence="3">NY0173</strain>
    </source>
</reference>
<evidence type="ECO:0000313" key="3">
    <source>
        <dbReference type="EMBL" id="GIQ84274.1"/>
    </source>
</evidence>
<accession>A0A9K3CZ16</accession>
<evidence type="ECO:0000256" key="2">
    <source>
        <dbReference type="SAM" id="Phobius"/>
    </source>
</evidence>
<evidence type="ECO:0000256" key="1">
    <source>
        <dbReference type="SAM" id="MobiDB-lite"/>
    </source>
</evidence>
<organism evidence="3 4">
    <name type="scientific">Kipferlia bialata</name>
    <dbReference type="NCBI Taxonomy" id="797122"/>
    <lineage>
        <taxon>Eukaryota</taxon>
        <taxon>Metamonada</taxon>
        <taxon>Carpediemonas-like organisms</taxon>
        <taxon>Kipferlia</taxon>
    </lineage>
</organism>